<organism evidence="2 3">
    <name type="scientific">Elasticomyces elasticus</name>
    <dbReference type="NCBI Taxonomy" id="574655"/>
    <lineage>
        <taxon>Eukaryota</taxon>
        <taxon>Fungi</taxon>
        <taxon>Dikarya</taxon>
        <taxon>Ascomycota</taxon>
        <taxon>Pezizomycotina</taxon>
        <taxon>Dothideomycetes</taxon>
        <taxon>Dothideomycetidae</taxon>
        <taxon>Mycosphaerellales</taxon>
        <taxon>Teratosphaeriaceae</taxon>
        <taxon>Elasticomyces</taxon>
    </lineage>
</organism>
<proteinExistence type="predicted"/>
<dbReference type="Proteomes" id="UP001310594">
    <property type="component" value="Unassembled WGS sequence"/>
</dbReference>
<accession>A0AAN7W234</accession>
<name>A0AAN7W234_9PEZI</name>
<dbReference type="EMBL" id="JAVRQU010000015">
    <property type="protein sequence ID" value="KAK5694587.1"/>
    <property type="molecule type" value="Genomic_DNA"/>
</dbReference>
<feature type="compositionally biased region" description="Polar residues" evidence="1">
    <location>
        <begin position="121"/>
        <end position="137"/>
    </location>
</feature>
<feature type="compositionally biased region" description="Polar residues" evidence="1">
    <location>
        <begin position="171"/>
        <end position="190"/>
    </location>
</feature>
<comment type="caution">
    <text evidence="2">The sequence shown here is derived from an EMBL/GenBank/DDBJ whole genome shotgun (WGS) entry which is preliminary data.</text>
</comment>
<protein>
    <submittedName>
        <fullName evidence="2">Uncharacterized protein</fullName>
    </submittedName>
</protein>
<dbReference type="AlphaFoldDB" id="A0AAN7W234"/>
<evidence type="ECO:0000313" key="2">
    <source>
        <dbReference type="EMBL" id="KAK5694587.1"/>
    </source>
</evidence>
<feature type="compositionally biased region" description="Polar residues" evidence="1">
    <location>
        <begin position="202"/>
        <end position="226"/>
    </location>
</feature>
<feature type="compositionally biased region" description="Polar residues" evidence="1">
    <location>
        <begin position="253"/>
        <end position="274"/>
    </location>
</feature>
<evidence type="ECO:0000313" key="3">
    <source>
        <dbReference type="Proteomes" id="UP001310594"/>
    </source>
</evidence>
<feature type="region of interest" description="Disordered" evidence="1">
    <location>
        <begin position="88"/>
        <end position="274"/>
    </location>
</feature>
<evidence type="ECO:0000256" key="1">
    <source>
        <dbReference type="SAM" id="MobiDB-lite"/>
    </source>
</evidence>
<sequence length="479" mass="51875">MLPTEEGPGTVERDVQIIAQHVQTIQALIQTNAEKDKEIEELKGFRRLLEEQVHNYQTTSGSLFALQQAIATTKQELESMRFEKLQVQAASRKRPGSAGNPFELEDSGISEPSAKRAKPVSNGQQQAKPSPLNQQGKPSPFALHGKPSPFSQYGKPSATTQRVNVWPFGPQPQSTATPPVQRQPSPTAKQDTIVDGNRIKDSITSGSGSGFYSGQTSGNRDATQASPLGPTMPSQARDAPALAPALSVPDTGLPQTSAPNMDPASANSNAPLNSVQSNAAPVATMPQTQPPQSRAAVASKIAATTSLTALDKILLRNPGTTAQPTFRLRRNPLTLFDDSTIPLCLQQYLNNRKTAWAGGRLGAPDNSNWYEKLLKTPREIKNCLTRRFCASGGYAEWTLEDKTKYACKYCVNHCLPCCVWDATINKIVVLPRHPDLREAEEMNVAGYWLKSTLQCTLSNKSAFRQLFGAKVEAANGGDA</sequence>
<gene>
    <name evidence="2" type="ORF">LTR97_009177</name>
</gene>
<reference evidence="2" key="1">
    <citation type="submission" date="2023-08" db="EMBL/GenBank/DDBJ databases">
        <title>Black Yeasts Isolated from many extreme environments.</title>
        <authorList>
            <person name="Coleine C."/>
            <person name="Stajich J.E."/>
            <person name="Selbmann L."/>
        </authorList>
    </citation>
    <scope>NUCLEOTIDE SEQUENCE</scope>
    <source>
        <strain evidence="2">CCFEE 5810</strain>
    </source>
</reference>